<comment type="caution">
    <text evidence="1">The sequence shown here is derived from an EMBL/GenBank/DDBJ whole genome shotgun (WGS) entry which is preliminary data.</text>
</comment>
<gene>
    <name evidence="1" type="primary">g533</name>
    <name evidence="1" type="ORF">NpPPO83_00000533</name>
</gene>
<organism evidence="1 2">
    <name type="scientific">Neofusicoccum parvum</name>
    <dbReference type="NCBI Taxonomy" id="310453"/>
    <lineage>
        <taxon>Eukaryota</taxon>
        <taxon>Fungi</taxon>
        <taxon>Dikarya</taxon>
        <taxon>Ascomycota</taxon>
        <taxon>Pezizomycotina</taxon>
        <taxon>Dothideomycetes</taxon>
        <taxon>Dothideomycetes incertae sedis</taxon>
        <taxon>Botryosphaeriales</taxon>
        <taxon>Botryosphaeriaceae</taxon>
        <taxon>Neofusicoccum</taxon>
    </lineage>
</organism>
<accession>A0ACB5RXY9</accession>
<evidence type="ECO:0000313" key="2">
    <source>
        <dbReference type="Proteomes" id="UP001165186"/>
    </source>
</evidence>
<reference evidence="1" key="1">
    <citation type="submission" date="2024-09" db="EMBL/GenBank/DDBJ databases">
        <title>Draft Genome Sequences of Neofusicoccum parvum.</title>
        <authorList>
            <person name="Ashida A."/>
            <person name="Camagna M."/>
            <person name="Tanaka A."/>
            <person name="Takemoto D."/>
        </authorList>
    </citation>
    <scope>NUCLEOTIDE SEQUENCE</scope>
    <source>
        <strain evidence="1">PPO83</strain>
    </source>
</reference>
<dbReference type="EMBL" id="BSXG01000019">
    <property type="protein sequence ID" value="GME25298.1"/>
    <property type="molecule type" value="Genomic_DNA"/>
</dbReference>
<evidence type="ECO:0000313" key="1">
    <source>
        <dbReference type="EMBL" id="GME25298.1"/>
    </source>
</evidence>
<sequence>MWLRDLLPQAFKHARIASFSYKSGWISQNHKTDLYASANQLLMELRHHRGPDARYRPLVLIGHSFGGLVIQQALIIARLRDEFSDLQKAICGMIFLGTPFAGSDLASFRKWCNSFLAEMVDIDTRVLKLLDKNSSTLFQLSRDFWGAYQSWDIICFYENQVTAYGGRIFKAQVYLV</sequence>
<protein>
    <submittedName>
        <fullName evidence="1">Protein SERAC1</fullName>
    </submittedName>
</protein>
<dbReference type="Proteomes" id="UP001165186">
    <property type="component" value="Unassembled WGS sequence"/>
</dbReference>
<proteinExistence type="predicted"/>
<keyword evidence="2" id="KW-1185">Reference proteome</keyword>
<name>A0ACB5RXY9_9PEZI</name>